<dbReference type="GO" id="GO:0042393">
    <property type="term" value="F:histone binding"/>
    <property type="evidence" value="ECO:0007669"/>
    <property type="project" value="TreeGrafter"/>
</dbReference>
<dbReference type="PANTHER" id="PTHR22691:SF8">
    <property type="entry name" value="PROTEIN SPT2 HOMOLOG"/>
    <property type="match status" value="1"/>
</dbReference>
<feature type="compositionally biased region" description="Polar residues" evidence="3">
    <location>
        <begin position="139"/>
        <end position="149"/>
    </location>
</feature>
<dbReference type="EMBL" id="CASHTH010000757">
    <property type="protein sequence ID" value="CAI8007226.1"/>
    <property type="molecule type" value="Genomic_DNA"/>
</dbReference>
<dbReference type="Pfam" id="PF08243">
    <property type="entry name" value="SPT2"/>
    <property type="match status" value="1"/>
</dbReference>
<dbReference type="GO" id="GO:0006334">
    <property type="term" value="P:nucleosome assembly"/>
    <property type="evidence" value="ECO:0007669"/>
    <property type="project" value="TreeGrafter"/>
</dbReference>
<comment type="caution">
    <text evidence="4">The sequence shown here is derived from an EMBL/GenBank/DDBJ whole genome shotgun (WGS) entry which is preliminary data.</text>
</comment>
<feature type="compositionally biased region" description="Polar residues" evidence="3">
    <location>
        <begin position="156"/>
        <end position="180"/>
    </location>
</feature>
<feature type="compositionally biased region" description="Polar residues" evidence="3">
    <location>
        <begin position="603"/>
        <end position="612"/>
    </location>
</feature>
<proteinExistence type="inferred from homology"/>
<evidence type="ECO:0000256" key="3">
    <source>
        <dbReference type="SAM" id="MobiDB-lite"/>
    </source>
</evidence>
<feature type="region of interest" description="Disordered" evidence="3">
    <location>
        <begin position="132"/>
        <end position="612"/>
    </location>
</feature>
<feature type="compositionally biased region" description="Basic and acidic residues" evidence="3">
    <location>
        <begin position="422"/>
        <end position="431"/>
    </location>
</feature>
<keyword evidence="2" id="KW-0175">Coiled coil</keyword>
<evidence type="ECO:0000256" key="1">
    <source>
        <dbReference type="ARBA" id="ARBA00006461"/>
    </source>
</evidence>
<feature type="region of interest" description="Disordered" evidence="3">
    <location>
        <begin position="62"/>
        <end position="112"/>
    </location>
</feature>
<dbReference type="PANTHER" id="PTHR22691">
    <property type="entry name" value="YEAST SPT2-RELATED"/>
    <property type="match status" value="1"/>
</dbReference>
<protein>
    <submittedName>
        <fullName evidence="4">Protein SPT2 homolog</fullName>
    </submittedName>
</protein>
<accession>A0AA35W7T7</accession>
<feature type="compositionally biased region" description="Basic and acidic residues" evidence="3">
    <location>
        <begin position="299"/>
        <end position="313"/>
    </location>
</feature>
<feature type="compositionally biased region" description="Basic and acidic residues" evidence="3">
    <location>
        <begin position="75"/>
        <end position="94"/>
    </location>
</feature>
<reference evidence="4" key="1">
    <citation type="submission" date="2023-03" db="EMBL/GenBank/DDBJ databases">
        <authorList>
            <person name="Steffen K."/>
            <person name="Cardenas P."/>
        </authorList>
    </citation>
    <scope>NUCLEOTIDE SEQUENCE</scope>
</reference>
<feature type="compositionally biased region" description="Polar residues" evidence="3">
    <location>
        <begin position="234"/>
        <end position="253"/>
    </location>
</feature>
<evidence type="ECO:0000256" key="2">
    <source>
        <dbReference type="ARBA" id="ARBA00023054"/>
    </source>
</evidence>
<evidence type="ECO:0000313" key="5">
    <source>
        <dbReference type="Proteomes" id="UP001174909"/>
    </source>
</evidence>
<dbReference type="Proteomes" id="UP001174909">
    <property type="component" value="Unassembled WGS sequence"/>
</dbReference>
<evidence type="ECO:0000313" key="4">
    <source>
        <dbReference type="EMBL" id="CAI8007226.1"/>
    </source>
</evidence>
<dbReference type="GO" id="GO:0003677">
    <property type="term" value="F:DNA binding"/>
    <property type="evidence" value="ECO:0007669"/>
    <property type="project" value="TreeGrafter"/>
</dbReference>
<gene>
    <name evidence="4" type="ORF">GBAR_LOCUS5109</name>
</gene>
<feature type="compositionally biased region" description="Basic and acidic residues" evidence="3">
    <location>
        <begin position="566"/>
        <end position="589"/>
    </location>
</feature>
<feature type="compositionally biased region" description="Acidic residues" evidence="3">
    <location>
        <begin position="508"/>
        <end position="530"/>
    </location>
</feature>
<dbReference type="SMART" id="SM00784">
    <property type="entry name" value="SPT2"/>
    <property type="match status" value="1"/>
</dbReference>
<feature type="compositionally biased region" description="Low complexity" evidence="3">
    <location>
        <begin position="184"/>
        <end position="233"/>
    </location>
</feature>
<comment type="similarity">
    <text evidence="1">Belongs to the SPT2 family.</text>
</comment>
<feature type="non-terminal residue" evidence="4">
    <location>
        <position position="612"/>
    </location>
</feature>
<feature type="compositionally biased region" description="Gly residues" evidence="3">
    <location>
        <begin position="341"/>
        <end position="360"/>
    </location>
</feature>
<keyword evidence="5" id="KW-1185">Reference proteome</keyword>
<feature type="compositionally biased region" description="Polar residues" evidence="3">
    <location>
        <begin position="434"/>
        <end position="458"/>
    </location>
</feature>
<dbReference type="GO" id="GO:0006360">
    <property type="term" value="P:transcription by RNA polymerase I"/>
    <property type="evidence" value="ECO:0007669"/>
    <property type="project" value="TreeGrafter"/>
</dbReference>
<dbReference type="GO" id="GO:0005730">
    <property type="term" value="C:nucleolus"/>
    <property type="evidence" value="ECO:0007669"/>
    <property type="project" value="TreeGrafter"/>
</dbReference>
<dbReference type="AlphaFoldDB" id="A0AA35W7T7"/>
<sequence>TCFYLKRTAARSEIRSWRGLVSDTVNALEHIRQVYILGVVYHYRPGARDGMDFQQLLKQASANQSYTQKKHEQKKKQQEEKKRREEEERMEKVRKASALLHGMKKATEKKEREYRGIVNSRAAEYEKAAAKLSAASSSDCGTNRTTPSNGRPHPLATTSGKQTNGGNPSKKSDKSSQTAKGKTKISPTQTSSSKSSAVTSTSKTPKTLSVSKSSGSTSGSKTPSSKPPGVTSSYKTTGGATSSKPTTMSSTVARGSGGPKPPVNFQQLMKLAEQKKSGHQSAESGVGKRGNVAASGPSRTDHIRTAEMGKCADKPLGGRSRSRSPLGKLLLEKSTSRGRGRNGLGRGGERGGGGEGGGAGEKNSVDASQSGSRVGQKTGGGECSAVGNKLRELAQSRVVGRGGKAVREVGTSQKMPESALLMRERFRKELEASANGSKTAESAKTATKPSAKSNSFYASSHAELSKEGRPKFANKRATVSGPRHHQSSWVSDMNEYVERLREGGGEGYNEEDEEDDGLDDFVVDDEEGDDVSSAIREIFGYDRRRYGDDDDDDRMMESSFAQQQYEEMRSSRIGRQEDAEDIRRENERLSRKRRNGGGGGPSLSKQTKLSFR</sequence>
<name>A0AA35W7T7_GEOBA</name>
<dbReference type="InterPro" id="IPR013256">
    <property type="entry name" value="Chromatin_SPT2"/>
</dbReference>
<feature type="compositionally biased region" description="Polar residues" evidence="3">
    <location>
        <begin position="365"/>
        <end position="375"/>
    </location>
</feature>
<organism evidence="4 5">
    <name type="scientific">Geodia barretti</name>
    <name type="common">Barrett's horny sponge</name>
    <dbReference type="NCBI Taxonomy" id="519541"/>
    <lineage>
        <taxon>Eukaryota</taxon>
        <taxon>Metazoa</taxon>
        <taxon>Porifera</taxon>
        <taxon>Demospongiae</taxon>
        <taxon>Heteroscleromorpha</taxon>
        <taxon>Tetractinellida</taxon>
        <taxon>Astrophorina</taxon>
        <taxon>Geodiidae</taxon>
        <taxon>Geodia</taxon>
    </lineage>
</organism>